<name>A0A0B7H611_9FLAO</name>
<dbReference type="GeneID" id="69579910"/>
<protein>
    <submittedName>
        <fullName evidence="1">Uncharacterized protein</fullName>
    </submittedName>
</protein>
<dbReference type="InterPro" id="IPR031345">
    <property type="entry name" value="T9SS_Plug_N"/>
</dbReference>
<evidence type="ECO:0000313" key="2">
    <source>
        <dbReference type="Proteomes" id="UP000044026"/>
    </source>
</evidence>
<accession>A0A0B7H611</accession>
<reference evidence="1 2" key="1">
    <citation type="submission" date="2015-01" db="EMBL/GenBank/DDBJ databases">
        <authorList>
            <person name="Xiang T."/>
            <person name="Song Y."/>
            <person name="Huang L."/>
            <person name="Wang B."/>
            <person name="Wu P."/>
        </authorList>
    </citation>
    <scope>NUCLEOTIDE SEQUENCE [LARGE SCALE GENOMIC DNA]</scope>
    <source>
        <strain evidence="1 2">Cc12</strain>
    </source>
</reference>
<gene>
    <name evidence="1" type="ORF">CCAN12_580033</name>
</gene>
<dbReference type="Pfam" id="PF17116">
    <property type="entry name" value="T9SS_plug_1st"/>
    <property type="match status" value="1"/>
</dbReference>
<sequence>MKYSFLFLVLLCSIGYAQSPVQEKEPPSHIKTILFSGNEKTHFPIIRLNEPFTLRFDDLNADEAIYRYQITHYNADWQPSSLLKSEYLRGMDDQYIYPSSNSNTTLQPYSHYSIDFPSEHLRILLTGNYLLSVTDQSGNLIFSRKFVVYSPSVGVEVNIKRSRDMRFFDTKQVVQFTIKGQALQIQNPKESVKVTVLQNYRWDTAIHHLKPQYTMGGEFIYRYDEQAAFDGGNEFLYFENKDIRTPSSGVYRVEQTESFHHYLFTSISRANRVYTYNPDINGNFIVATIHGENPHDNADYTWVHFSLEGLPEFWSKSVYVYGKFSNYQLSDAYKLSYDESAGVFNGKVLLKQGFYNYNFAVKSADRVDFNGIGGNFQQTENDYTVIVYYRAPGTLYDQAIGVGGASSVNITR</sequence>
<evidence type="ECO:0000313" key="1">
    <source>
        <dbReference type="EMBL" id="CEN35056.1"/>
    </source>
</evidence>
<dbReference type="EMBL" id="CDOE01000054">
    <property type="protein sequence ID" value="CEN35056.1"/>
    <property type="molecule type" value="Genomic_DNA"/>
</dbReference>
<dbReference type="Proteomes" id="UP000044026">
    <property type="component" value="Unassembled WGS sequence"/>
</dbReference>
<proteinExistence type="predicted"/>
<organism evidence="1 2">
    <name type="scientific">Capnocytophaga canimorsus</name>
    <dbReference type="NCBI Taxonomy" id="28188"/>
    <lineage>
        <taxon>Bacteria</taxon>
        <taxon>Pseudomonadati</taxon>
        <taxon>Bacteroidota</taxon>
        <taxon>Flavobacteriia</taxon>
        <taxon>Flavobacteriales</taxon>
        <taxon>Flavobacteriaceae</taxon>
        <taxon>Capnocytophaga</taxon>
    </lineage>
</organism>
<dbReference type="RefSeq" id="WP_041999688.1">
    <property type="nucleotide sequence ID" value="NZ_CP022382.1"/>
</dbReference>
<dbReference type="AlphaFoldDB" id="A0A0B7H611"/>